<dbReference type="PANTHER" id="PTHR45648">
    <property type="entry name" value="GDSL LIPASE/ACYLHYDROLASE FAMILY PROTEIN (AFU_ORTHOLOGUE AFUA_4G14700)"/>
    <property type="match status" value="1"/>
</dbReference>
<dbReference type="EMBL" id="KK914286">
    <property type="protein sequence ID" value="KDP42910.1"/>
    <property type="molecule type" value="Genomic_DNA"/>
</dbReference>
<dbReference type="InterPro" id="IPR036514">
    <property type="entry name" value="SGNH_hydro_sf"/>
</dbReference>
<organism evidence="5 6">
    <name type="scientific">Jatropha curcas</name>
    <name type="common">Barbados nut</name>
    <dbReference type="NCBI Taxonomy" id="180498"/>
    <lineage>
        <taxon>Eukaryota</taxon>
        <taxon>Viridiplantae</taxon>
        <taxon>Streptophyta</taxon>
        <taxon>Embryophyta</taxon>
        <taxon>Tracheophyta</taxon>
        <taxon>Spermatophyta</taxon>
        <taxon>Magnoliopsida</taxon>
        <taxon>eudicotyledons</taxon>
        <taxon>Gunneridae</taxon>
        <taxon>Pentapetalae</taxon>
        <taxon>rosids</taxon>
        <taxon>fabids</taxon>
        <taxon>Malpighiales</taxon>
        <taxon>Euphorbiaceae</taxon>
        <taxon>Crotonoideae</taxon>
        <taxon>Jatropheae</taxon>
        <taxon>Jatropha</taxon>
    </lineage>
</organism>
<dbReference type="InterPro" id="IPR051058">
    <property type="entry name" value="GDSL_Est/Lipase"/>
</dbReference>
<evidence type="ECO:0000256" key="1">
    <source>
        <dbReference type="ARBA" id="ARBA00008668"/>
    </source>
</evidence>
<dbReference type="PANTHER" id="PTHR45648:SF7">
    <property type="entry name" value="OS12G0126100 PROTEIN"/>
    <property type="match status" value="1"/>
</dbReference>
<dbReference type="Proteomes" id="UP000027138">
    <property type="component" value="Unassembled WGS sequence"/>
</dbReference>
<comment type="similarity">
    <text evidence="1">Belongs to the 'GDSL' lipolytic enzyme family.</text>
</comment>
<reference evidence="5 6" key="1">
    <citation type="journal article" date="2014" name="PLoS ONE">
        <title>Global Analysis of Gene Expression Profiles in Physic Nut (Jatropha curcas L.) Seedlings Exposed to Salt Stress.</title>
        <authorList>
            <person name="Zhang L."/>
            <person name="Zhang C."/>
            <person name="Wu P."/>
            <person name="Chen Y."/>
            <person name="Li M."/>
            <person name="Jiang H."/>
            <person name="Wu G."/>
        </authorList>
    </citation>
    <scope>NUCLEOTIDE SEQUENCE [LARGE SCALE GENOMIC DNA]</scope>
    <source>
        <strain evidence="6">cv. GZQX0401</strain>
        <tissue evidence="5">Young leaves</tissue>
    </source>
</reference>
<keyword evidence="3" id="KW-0442">Lipid degradation</keyword>
<keyword evidence="2" id="KW-0378">Hydrolase</keyword>
<evidence type="ECO:0000256" key="2">
    <source>
        <dbReference type="ARBA" id="ARBA00022801"/>
    </source>
</evidence>
<evidence type="ECO:0000313" key="6">
    <source>
        <dbReference type="Proteomes" id="UP000027138"/>
    </source>
</evidence>
<dbReference type="GO" id="GO:0016788">
    <property type="term" value="F:hydrolase activity, acting on ester bonds"/>
    <property type="evidence" value="ECO:0007669"/>
    <property type="project" value="InterPro"/>
</dbReference>
<keyword evidence="3" id="KW-0443">Lipid metabolism</keyword>
<dbReference type="Gene3D" id="3.40.50.1110">
    <property type="entry name" value="SGNH hydrolase"/>
    <property type="match status" value="1"/>
</dbReference>
<evidence type="ECO:0000256" key="4">
    <source>
        <dbReference type="SAM" id="SignalP"/>
    </source>
</evidence>
<dbReference type="STRING" id="180498.A0A067LEH3"/>
<dbReference type="Pfam" id="PF00657">
    <property type="entry name" value="Lipase_GDSL"/>
    <property type="match status" value="1"/>
</dbReference>
<proteinExistence type="inferred from homology"/>
<protein>
    <submittedName>
        <fullName evidence="5">Uncharacterized protein</fullName>
    </submittedName>
</protein>
<name>A0A067LEH3_JATCU</name>
<accession>A0A067LEH3</accession>
<keyword evidence="4" id="KW-0732">Signal</keyword>
<feature type="chain" id="PRO_5001643741" evidence="4">
    <location>
        <begin position="17"/>
        <end position="367"/>
    </location>
</feature>
<evidence type="ECO:0000313" key="5">
    <source>
        <dbReference type="EMBL" id="KDP42910.1"/>
    </source>
</evidence>
<dbReference type="InterPro" id="IPR001087">
    <property type="entry name" value="GDSL"/>
</dbReference>
<dbReference type="GO" id="GO:0016042">
    <property type="term" value="P:lipid catabolic process"/>
    <property type="evidence" value="ECO:0007669"/>
    <property type="project" value="UniProtKB-KW"/>
</dbReference>
<dbReference type="AlphaFoldDB" id="A0A067LEH3"/>
<evidence type="ECO:0000256" key="3">
    <source>
        <dbReference type="ARBA" id="ARBA00022963"/>
    </source>
</evidence>
<dbReference type="KEGG" id="jcu:105629409"/>
<dbReference type="OrthoDB" id="1600564at2759"/>
<sequence length="367" mass="40795">MVVLYLLLAFLTSINGLFVQEKSSVMANGSHVSAFYIMGDSSVDCGENNPLYPFFHRNFSLVPCSDSDSMLLPYVLAKKMGLSNISPFYVQNGSIEVLRSGLNYGSAHATIMKPGSFREQSLSEQLRQVFETFQLLQLQLSEETAQQFIKSSLFYLSFGRDDYLDLFLSNPSGIMLKYSGREFAQILANQMVLAIRSLYDANVRKIICVGILPLGCTPRTAWEWHNATTVVGVRGCVQEVNELVLQYNIIINEHIIALNKEFPDAQIIFCDVYQGIMEIISNPIQYGFEDAKNACCGLGLHGVAIGCLSVEMSCNQPSAYVWWDLYNPSKAVNSFLADAAWSGYTLSGICHPMTVQDLVHAPVAYLT</sequence>
<gene>
    <name evidence="5" type="ORF">JCGZ_23852</name>
</gene>
<keyword evidence="6" id="KW-1185">Reference proteome</keyword>
<feature type="signal peptide" evidence="4">
    <location>
        <begin position="1"/>
        <end position="16"/>
    </location>
</feature>